<protein>
    <recommendedName>
        <fullName evidence="3">AB hydrolase-1 domain-containing protein</fullName>
    </recommendedName>
</protein>
<dbReference type="SUPFAM" id="SSF53474">
    <property type="entry name" value="alpha/beta-Hydrolases"/>
    <property type="match status" value="1"/>
</dbReference>
<reference evidence="1 2" key="1">
    <citation type="submission" date="2019-06" db="EMBL/GenBank/DDBJ databases">
        <title>Genome Sequence of the Brown Rot Fungal Pathogen Monilinia fructicola.</title>
        <authorList>
            <person name="De Miccolis Angelini R.M."/>
            <person name="Landi L."/>
            <person name="Abate D."/>
            <person name="Pollastro S."/>
            <person name="Romanazzi G."/>
            <person name="Faretra F."/>
        </authorList>
    </citation>
    <scope>NUCLEOTIDE SEQUENCE [LARGE SCALE GENOMIC DNA]</scope>
    <source>
        <strain evidence="1 2">Mfrc123</strain>
    </source>
</reference>
<evidence type="ECO:0008006" key="3">
    <source>
        <dbReference type="Google" id="ProtNLM"/>
    </source>
</evidence>
<dbReference type="InterPro" id="IPR029058">
    <property type="entry name" value="AB_hydrolase_fold"/>
</dbReference>
<evidence type="ECO:0000313" key="1">
    <source>
        <dbReference type="EMBL" id="KAA8564740.1"/>
    </source>
</evidence>
<dbReference type="Gene3D" id="3.40.50.1820">
    <property type="entry name" value="alpha/beta hydrolase"/>
    <property type="match status" value="1"/>
</dbReference>
<accession>A0A5M9J870</accession>
<comment type="caution">
    <text evidence="1">The sequence shown here is derived from an EMBL/GenBank/DDBJ whole genome shotgun (WGS) entry which is preliminary data.</text>
</comment>
<dbReference type="VEuPathDB" id="FungiDB:MFRU_013g02450"/>
<keyword evidence="2" id="KW-1185">Reference proteome</keyword>
<sequence length="81" mass="9332">MQLHGINEADDKAIPLKNTIIHQPTLLITSDMFITSPVEFPSRMSPYVPNLKVVHWKCGHWIQLQKSQETNALLEEFFKGE</sequence>
<proteinExistence type="predicted"/>
<dbReference type="EMBL" id="VICG01000015">
    <property type="protein sequence ID" value="KAA8564740.1"/>
    <property type="molecule type" value="Genomic_DNA"/>
</dbReference>
<dbReference type="AlphaFoldDB" id="A0A5M9J870"/>
<dbReference type="Proteomes" id="UP000322873">
    <property type="component" value="Unassembled WGS sequence"/>
</dbReference>
<name>A0A5M9J870_MONFR</name>
<evidence type="ECO:0000313" key="2">
    <source>
        <dbReference type="Proteomes" id="UP000322873"/>
    </source>
</evidence>
<organism evidence="1 2">
    <name type="scientific">Monilinia fructicola</name>
    <name type="common">Brown rot fungus</name>
    <name type="synonym">Ciboria fructicola</name>
    <dbReference type="NCBI Taxonomy" id="38448"/>
    <lineage>
        <taxon>Eukaryota</taxon>
        <taxon>Fungi</taxon>
        <taxon>Dikarya</taxon>
        <taxon>Ascomycota</taxon>
        <taxon>Pezizomycotina</taxon>
        <taxon>Leotiomycetes</taxon>
        <taxon>Helotiales</taxon>
        <taxon>Sclerotiniaceae</taxon>
        <taxon>Monilinia</taxon>
    </lineage>
</organism>
<gene>
    <name evidence="1" type="ORF">EYC84_011631</name>
</gene>